<protein>
    <recommendedName>
        <fullName evidence="2">Chemotaxis phosphatase CheX-like domain-containing protein</fullName>
    </recommendedName>
</protein>
<evidence type="ECO:0000259" key="2">
    <source>
        <dbReference type="Pfam" id="PF13690"/>
    </source>
</evidence>
<sequence>MERPTLVTDATITADDLHGIIWQVWTAYLGTTPAARPAQVPAGRAELTASVCIAGAWLGHVVLRAGLPAAGAIAAAMLELDPAAVKPDDVQDAAGELMNIVTGNVKSLLPQPSHVSLPQVVIGEADVLWPGAEPVCGAAVAWDQHLVTIEVLRGTPSP</sequence>
<name>A0A917UG29_9ACTN</name>
<dbReference type="GO" id="GO:0006935">
    <property type="term" value="P:chemotaxis"/>
    <property type="evidence" value="ECO:0007669"/>
    <property type="project" value="UniProtKB-KW"/>
</dbReference>
<dbReference type="Gene3D" id="3.40.1550.10">
    <property type="entry name" value="CheC-like"/>
    <property type="match status" value="1"/>
</dbReference>
<dbReference type="Pfam" id="PF13690">
    <property type="entry name" value="CheX"/>
    <property type="match status" value="1"/>
</dbReference>
<keyword evidence="1" id="KW-0145">Chemotaxis</keyword>
<dbReference type="InterPro" id="IPR028976">
    <property type="entry name" value="CheC-like_sf"/>
</dbReference>
<comment type="caution">
    <text evidence="3">The sequence shown here is derived from an EMBL/GenBank/DDBJ whole genome shotgun (WGS) entry which is preliminary data.</text>
</comment>
<dbReference type="InterPro" id="IPR028051">
    <property type="entry name" value="CheX-like_dom"/>
</dbReference>
<dbReference type="EMBL" id="BMPI01000117">
    <property type="protein sequence ID" value="GGM88181.1"/>
    <property type="molecule type" value="Genomic_DNA"/>
</dbReference>
<keyword evidence="4" id="KW-1185">Reference proteome</keyword>
<evidence type="ECO:0000256" key="1">
    <source>
        <dbReference type="ARBA" id="ARBA00022500"/>
    </source>
</evidence>
<accession>A0A917UG29</accession>
<dbReference type="SUPFAM" id="SSF103039">
    <property type="entry name" value="CheC-like"/>
    <property type="match status" value="1"/>
</dbReference>
<organism evidence="3 4">
    <name type="scientific">Dactylosporangium sucinum</name>
    <dbReference type="NCBI Taxonomy" id="1424081"/>
    <lineage>
        <taxon>Bacteria</taxon>
        <taxon>Bacillati</taxon>
        <taxon>Actinomycetota</taxon>
        <taxon>Actinomycetes</taxon>
        <taxon>Micromonosporales</taxon>
        <taxon>Micromonosporaceae</taxon>
        <taxon>Dactylosporangium</taxon>
    </lineage>
</organism>
<evidence type="ECO:0000313" key="3">
    <source>
        <dbReference type="EMBL" id="GGM88181.1"/>
    </source>
</evidence>
<evidence type="ECO:0000313" key="4">
    <source>
        <dbReference type="Proteomes" id="UP000642070"/>
    </source>
</evidence>
<gene>
    <name evidence="3" type="ORF">GCM10007977_107730</name>
</gene>
<reference evidence="3" key="1">
    <citation type="journal article" date="2014" name="Int. J. Syst. Evol. Microbiol.">
        <title>Complete genome sequence of Corynebacterium casei LMG S-19264T (=DSM 44701T), isolated from a smear-ripened cheese.</title>
        <authorList>
            <consortium name="US DOE Joint Genome Institute (JGI-PGF)"/>
            <person name="Walter F."/>
            <person name="Albersmeier A."/>
            <person name="Kalinowski J."/>
            <person name="Ruckert C."/>
        </authorList>
    </citation>
    <scope>NUCLEOTIDE SEQUENCE</scope>
    <source>
        <strain evidence="3">JCM 19831</strain>
    </source>
</reference>
<proteinExistence type="predicted"/>
<dbReference type="Proteomes" id="UP000642070">
    <property type="component" value="Unassembled WGS sequence"/>
</dbReference>
<dbReference type="AlphaFoldDB" id="A0A917UG29"/>
<dbReference type="RefSeq" id="WP_190257901.1">
    <property type="nucleotide sequence ID" value="NZ_BMPI01000117.1"/>
</dbReference>
<reference evidence="3" key="2">
    <citation type="submission" date="2020-09" db="EMBL/GenBank/DDBJ databases">
        <authorList>
            <person name="Sun Q."/>
            <person name="Ohkuma M."/>
        </authorList>
    </citation>
    <scope>NUCLEOTIDE SEQUENCE</scope>
    <source>
        <strain evidence="3">JCM 19831</strain>
    </source>
</reference>
<feature type="domain" description="Chemotaxis phosphatase CheX-like" evidence="2">
    <location>
        <begin position="48"/>
        <end position="124"/>
    </location>
</feature>